<dbReference type="PANTHER" id="PTHR43110">
    <property type="entry name" value="THIOL PEROXIDASE"/>
    <property type="match status" value="1"/>
</dbReference>
<gene>
    <name evidence="5" type="ORF">SAMN04488063_2439</name>
</gene>
<dbReference type="Gene3D" id="3.40.30.10">
    <property type="entry name" value="Glutaredoxin"/>
    <property type="match status" value="1"/>
</dbReference>
<dbReference type="InterPro" id="IPR050455">
    <property type="entry name" value="Tpx_Peroxidase_subfamily"/>
</dbReference>
<protein>
    <submittedName>
        <fullName evidence="5">Peroxiredoxin</fullName>
    </submittedName>
</protein>
<sequence length="169" mass="18951">MVREGDSAPDFTVPKAGGDAYNDIDEFTLSDALGNGPVVLAFYPAAFTSGCTEEMCTFRDRMDEFDGLDADVYGVSVDLPPAQNVWMMENDLQFPMLSDWDHEVIRAYDVVLDDMYDLFEAAQRSVFVLDSEGTVTYRWVREGDNPDFDELASEVRDAVERTAEPETAE</sequence>
<proteinExistence type="predicted"/>
<dbReference type="InterPro" id="IPR036249">
    <property type="entry name" value="Thioredoxin-like_sf"/>
</dbReference>
<keyword evidence="6" id="KW-1185">Reference proteome</keyword>
<dbReference type="Proteomes" id="UP000198876">
    <property type="component" value="Unassembled WGS sequence"/>
</dbReference>
<evidence type="ECO:0000256" key="3">
    <source>
        <dbReference type="PIRSR" id="PIRSR000239-1"/>
    </source>
</evidence>
<feature type="active site" description="Cysteine sulfenic acid (-SOH) intermediate; for peroxidase activity" evidence="3">
    <location>
        <position position="51"/>
    </location>
</feature>
<evidence type="ECO:0000256" key="2">
    <source>
        <dbReference type="ARBA" id="ARBA00023284"/>
    </source>
</evidence>
<dbReference type="AlphaFoldDB" id="A0A1I2SXR2"/>
<dbReference type="GO" id="GO:0016491">
    <property type="term" value="F:oxidoreductase activity"/>
    <property type="evidence" value="ECO:0007669"/>
    <property type="project" value="UniProtKB-KW"/>
</dbReference>
<evidence type="ECO:0000313" key="6">
    <source>
        <dbReference type="Proteomes" id="UP000198876"/>
    </source>
</evidence>
<name>A0A1I2SXR2_9EURY</name>
<dbReference type="EMBL" id="FOOQ01000002">
    <property type="protein sequence ID" value="SFG56709.1"/>
    <property type="molecule type" value="Genomic_DNA"/>
</dbReference>
<organism evidence="5 6">
    <name type="scientific">Halopelagius inordinatus</name>
    <dbReference type="NCBI Taxonomy" id="553467"/>
    <lineage>
        <taxon>Archaea</taxon>
        <taxon>Methanobacteriati</taxon>
        <taxon>Methanobacteriota</taxon>
        <taxon>Stenosarchaea group</taxon>
        <taxon>Halobacteria</taxon>
        <taxon>Halobacteriales</taxon>
        <taxon>Haloferacaceae</taxon>
    </lineage>
</organism>
<accession>A0A1I2SXR2</accession>
<evidence type="ECO:0000313" key="5">
    <source>
        <dbReference type="EMBL" id="SFG56709.1"/>
    </source>
</evidence>
<reference evidence="6" key="1">
    <citation type="submission" date="2016-10" db="EMBL/GenBank/DDBJ databases">
        <authorList>
            <person name="Varghese N."/>
            <person name="Submissions S."/>
        </authorList>
    </citation>
    <scope>NUCLEOTIDE SEQUENCE [LARGE SCALE GENOMIC DNA]</scope>
    <source>
        <strain evidence="6">CGMCC 1.7739</strain>
    </source>
</reference>
<dbReference type="GO" id="GO:0016209">
    <property type="term" value="F:antioxidant activity"/>
    <property type="evidence" value="ECO:0007669"/>
    <property type="project" value="InterPro"/>
</dbReference>
<dbReference type="InterPro" id="IPR000866">
    <property type="entry name" value="AhpC/TSA"/>
</dbReference>
<dbReference type="InterPro" id="IPR013766">
    <property type="entry name" value="Thioredoxin_domain"/>
</dbReference>
<evidence type="ECO:0000259" key="4">
    <source>
        <dbReference type="PROSITE" id="PS51352"/>
    </source>
</evidence>
<dbReference type="OrthoDB" id="6924at2157"/>
<dbReference type="PROSITE" id="PS51352">
    <property type="entry name" value="THIOREDOXIN_2"/>
    <property type="match status" value="1"/>
</dbReference>
<feature type="domain" description="Thioredoxin" evidence="4">
    <location>
        <begin position="2"/>
        <end position="164"/>
    </location>
</feature>
<dbReference type="Pfam" id="PF00578">
    <property type="entry name" value="AhpC-TSA"/>
    <property type="match status" value="1"/>
</dbReference>
<dbReference type="RefSeq" id="WP_092892537.1">
    <property type="nucleotide sequence ID" value="NZ_FOOQ01000002.1"/>
</dbReference>
<evidence type="ECO:0000256" key="1">
    <source>
        <dbReference type="ARBA" id="ARBA00023002"/>
    </source>
</evidence>
<keyword evidence="2" id="KW-0676">Redox-active center</keyword>
<dbReference type="SUPFAM" id="SSF52833">
    <property type="entry name" value="Thioredoxin-like"/>
    <property type="match status" value="1"/>
</dbReference>
<dbReference type="PANTHER" id="PTHR43110:SF1">
    <property type="entry name" value="THIOL PEROXIDASE"/>
    <property type="match status" value="1"/>
</dbReference>
<dbReference type="InterPro" id="IPR024706">
    <property type="entry name" value="Peroxiredoxin_AhpC-typ"/>
</dbReference>
<keyword evidence="1" id="KW-0560">Oxidoreductase</keyword>
<dbReference type="PIRSF" id="PIRSF000239">
    <property type="entry name" value="AHPC"/>
    <property type="match status" value="1"/>
</dbReference>